<proteinExistence type="inferred from homology"/>
<organism evidence="5 6">
    <name type="scientific">Clostridium scindens (strain ATCC 35704 / DSM 5676 / VPI 13733 / 19)</name>
    <dbReference type="NCBI Taxonomy" id="411468"/>
    <lineage>
        <taxon>Bacteria</taxon>
        <taxon>Bacillati</taxon>
        <taxon>Bacillota</taxon>
        <taxon>Clostridia</taxon>
        <taxon>Lachnospirales</taxon>
        <taxon>Lachnospiraceae</taxon>
    </lineage>
</organism>
<keyword evidence="6" id="KW-1185">Reference proteome</keyword>
<dbReference type="InterPro" id="IPR018197">
    <property type="entry name" value="Glycerate_kinase_RE-like"/>
</dbReference>
<dbReference type="NCBIfam" id="TIGR00045">
    <property type="entry name" value="glycerate kinase"/>
    <property type="match status" value="1"/>
</dbReference>
<name>A0A494WJX2_CLOS5</name>
<evidence type="ECO:0000256" key="4">
    <source>
        <dbReference type="PIRNR" id="PIRNR006078"/>
    </source>
</evidence>
<dbReference type="PIRSF" id="PIRSF006078">
    <property type="entry name" value="GlxK"/>
    <property type="match status" value="1"/>
</dbReference>
<dbReference type="SUPFAM" id="SSF110738">
    <property type="entry name" value="Glycerate kinase I"/>
    <property type="match status" value="1"/>
</dbReference>
<dbReference type="EMBL" id="CP036170">
    <property type="protein sequence ID" value="QBF74375.1"/>
    <property type="molecule type" value="Genomic_DNA"/>
</dbReference>
<evidence type="ECO:0000256" key="3">
    <source>
        <dbReference type="ARBA" id="ARBA00022777"/>
    </source>
</evidence>
<dbReference type="PANTHER" id="PTHR21599">
    <property type="entry name" value="GLYCERATE KINASE"/>
    <property type="match status" value="1"/>
</dbReference>
<dbReference type="InterPro" id="IPR018193">
    <property type="entry name" value="Glyc_kinase_flavodox-like_fold"/>
</dbReference>
<dbReference type="GO" id="GO:0043798">
    <property type="term" value="F:glycerate 2-kinase activity"/>
    <property type="evidence" value="ECO:0007669"/>
    <property type="project" value="UniProtKB-EC"/>
</dbReference>
<dbReference type="EC" id="2.7.1.165" evidence="5"/>
<dbReference type="InterPro" id="IPR036129">
    <property type="entry name" value="Glycerate_kinase_sf"/>
</dbReference>
<dbReference type="InterPro" id="IPR004381">
    <property type="entry name" value="Glycerate_kinase"/>
</dbReference>
<evidence type="ECO:0000313" key="6">
    <source>
        <dbReference type="Proteomes" id="UP000289664"/>
    </source>
</evidence>
<dbReference type="KEGG" id="csci:HDCHBGLK_01777"/>
<sequence>MKVVVAMDSLKGSLTSMEAGIAVEEGILAAKPDAKVIVKPLADGGEGTTDALIEGMKGERVDLTITGPMGTKVHAYYGYLEETKTAIIEMASAAGITLVPTDRQDPLSATTYGVGEMINDAITKGCRNFIIGIGGSATNDGGIGMLKALGFVFLDSQGNDVGEGAQALSKVAAINSAKKNPRLAECTFQVACDVTNPLCGKSGATYIYGSQKGVTEEQKDALDQAMTHYAQITADTFGCSYAETEGAGAAGGLGFAFLSFLNARLTPGIDLILDAVGLEEELRDADVAVTGEGRLDHQTAMGKAPVGVARLAKKYNVKVLAFAGSVTKDAASCNQAGIDAFFPIVRGVTTLEEAMKPERARENMRASVEQAFRLL</sequence>
<dbReference type="AlphaFoldDB" id="A0A494WJX2"/>
<evidence type="ECO:0000256" key="1">
    <source>
        <dbReference type="ARBA" id="ARBA00006284"/>
    </source>
</evidence>
<dbReference type="PANTHER" id="PTHR21599:SF0">
    <property type="entry name" value="GLYCERATE KINASE"/>
    <property type="match status" value="1"/>
</dbReference>
<comment type="similarity">
    <text evidence="1 4">Belongs to the glycerate kinase type-1 family.</text>
</comment>
<reference evidence="5 6" key="1">
    <citation type="journal article" date="2019" name="Appl. Environ. Microbiol.">
        <title>Clostridium scindens ATCC 35704: integration of nutritional requirements, the complete genome sequence, and global transcriptional responses to bile acids.</title>
        <authorList>
            <person name="Devendran S."/>
            <person name="Shrestha R."/>
            <person name="Alves J.M.P."/>
            <person name="Wolf P.G."/>
            <person name="Ly L."/>
            <person name="Hernandez A.G."/>
            <person name="Mendez-Garcia C."/>
            <person name="Inboden A."/>
            <person name="Wiley J."/>
            <person name="Paul O."/>
            <person name="Allen A."/>
            <person name="Springer E."/>
            <person name="Wright C.L."/>
            <person name="Fields C.J."/>
            <person name="Daniel S.L."/>
            <person name="Ridlon J.M."/>
        </authorList>
    </citation>
    <scope>NUCLEOTIDE SEQUENCE [LARGE SCALE GENOMIC DNA]</scope>
    <source>
        <strain evidence="5 6">ATCC 35704</strain>
    </source>
</reference>
<accession>A0A494WJX2</accession>
<dbReference type="OrthoDB" id="9774290at2"/>
<dbReference type="GeneID" id="62695986"/>
<dbReference type="Pfam" id="PF02595">
    <property type="entry name" value="Gly_kinase"/>
    <property type="match status" value="1"/>
</dbReference>
<dbReference type="RefSeq" id="WP_039910047.1">
    <property type="nucleotide sequence ID" value="NZ_CP036170.1"/>
</dbReference>
<evidence type="ECO:0000256" key="2">
    <source>
        <dbReference type="ARBA" id="ARBA00022679"/>
    </source>
</evidence>
<gene>
    <name evidence="5" type="primary">garK</name>
    <name evidence="5" type="ORF">HDCHBGLK_01777</name>
</gene>
<dbReference type="Gene3D" id="3.40.50.10350">
    <property type="entry name" value="Glycerate kinase, domain 1"/>
    <property type="match status" value="1"/>
</dbReference>
<dbReference type="GO" id="GO:0008887">
    <property type="term" value="F:glycerate kinase activity"/>
    <property type="evidence" value="ECO:0007669"/>
    <property type="project" value="UniProtKB-UniRule"/>
</dbReference>
<keyword evidence="2 4" id="KW-0808">Transferase</keyword>
<protein>
    <submittedName>
        <fullName evidence="5">Glycerate 2-kinase</fullName>
        <ecNumber evidence="5">2.7.1.165</ecNumber>
    </submittedName>
</protein>
<dbReference type="GO" id="GO:0031388">
    <property type="term" value="P:organic acid phosphorylation"/>
    <property type="evidence" value="ECO:0007669"/>
    <property type="project" value="UniProtKB-UniRule"/>
</dbReference>
<evidence type="ECO:0000313" key="5">
    <source>
        <dbReference type="EMBL" id="QBF74375.1"/>
    </source>
</evidence>
<keyword evidence="3 4" id="KW-0418">Kinase</keyword>
<dbReference type="Proteomes" id="UP000289664">
    <property type="component" value="Chromosome"/>
</dbReference>
<dbReference type="Gene3D" id="3.90.1510.10">
    <property type="entry name" value="Glycerate kinase, domain 2"/>
    <property type="match status" value="1"/>
</dbReference>